<evidence type="ECO:0000313" key="1">
    <source>
        <dbReference type="EMBL" id="PCI30951.1"/>
    </source>
</evidence>
<dbReference type="Proteomes" id="UP000218113">
    <property type="component" value="Unassembled WGS sequence"/>
</dbReference>
<sequence length="198" mass="23335">MISIDIVRSVSQLLADKVEQEDIKGACNRIPFILKYYLSRYHKIDIDIHYGMIEHNNMYAFHMWNSYEGKEIDVTVHNQLVERVNSNSIVLDEIYIQKDGEILYHLENELPQSYLDKITEAADEEQRVMHILSKSETEKQYLLELSELLNGDGVLIAMKRRGLTDVRKIKNYLKNNFKTDMNETFKYLKNIGLDQSER</sequence>
<dbReference type="AlphaFoldDB" id="A0A2A4TC69"/>
<name>A0A2A4TC69_9DELT</name>
<accession>A0A2A4TC69</accession>
<reference evidence="2" key="1">
    <citation type="submission" date="2017-08" db="EMBL/GenBank/DDBJ databases">
        <title>A dynamic microbial community with high functional redundancy inhabits the cold, oxic subseafloor aquifer.</title>
        <authorList>
            <person name="Tully B.J."/>
            <person name="Wheat C.G."/>
            <person name="Glazer B.T."/>
            <person name="Huber J.A."/>
        </authorList>
    </citation>
    <scope>NUCLEOTIDE SEQUENCE [LARGE SCALE GENOMIC DNA]</scope>
</reference>
<gene>
    <name evidence="1" type="ORF">COB67_00410</name>
</gene>
<organism evidence="1 2">
    <name type="scientific">SAR324 cluster bacterium</name>
    <dbReference type="NCBI Taxonomy" id="2024889"/>
    <lineage>
        <taxon>Bacteria</taxon>
        <taxon>Deltaproteobacteria</taxon>
        <taxon>SAR324 cluster</taxon>
    </lineage>
</organism>
<comment type="caution">
    <text evidence="1">The sequence shown here is derived from an EMBL/GenBank/DDBJ whole genome shotgun (WGS) entry which is preliminary data.</text>
</comment>
<evidence type="ECO:0000313" key="2">
    <source>
        <dbReference type="Proteomes" id="UP000218113"/>
    </source>
</evidence>
<protein>
    <submittedName>
        <fullName evidence="1">Uncharacterized protein</fullName>
    </submittedName>
</protein>
<dbReference type="EMBL" id="NVSR01000001">
    <property type="protein sequence ID" value="PCI30951.1"/>
    <property type="molecule type" value="Genomic_DNA"/>
</dbReference>
<proteinExistence type="predicted"/>